<keyword evidence="1" id="KW-1133">Transmembrane helix</keyword>
<name>A0A2K8KIL1_9MOLU</name>
<feature type="transmembrane region" description="Helical" evidence="1">
    <location>
        <begin position="12"/>
        <end position="32"/>
    </location>
</feature>
<organism evidence="2 3">
    <name type="scientific">Spiroplasma clarkii</name>
    <dbReference type="NCBI Taxonomy" id="2139"/>
    <lineage>
        <taxon>Bacteria</taxon>
        <taxon>Bacillati</taxon>
        <taxon>Mycoplasmatota</taxon>
        <taxon>Mollicutes</taxon>
        <taxon>Entomoplasmatales</taxon>
        <taxon>Spiroplasmataceae</taxon>
        <taxon>Spiroplasma</taxon>
    </lineage>
</organism>
<reference evidence="2 3" key="1">
    <citation type="submission" date="2017-11" db="EMBL/GenBank/DDBJ databases">
        <title>Complete genome sequence of Spiroplasma clarkii CN-5 (DSM 19994).</title>
        <authorList>
            <person name="Tsai Y.-M."/>
            <person name="Chang A."/>
            <person name="Lo W.-S."/>
            <person name="Kuo C.-H."/>
        </authorList>
    </citation>
    <scope>NUCLEOTIDE SEQUENCE [LARGE SCALE GENOMIC DNA]</scope>
    <source>
        <strain evidence="2 3">CN-5</strain>
    </source>
</reference>
<evidence type="ECO:0000313" key="2">
    <source>
        <dbReference type="EMBL" id="ATX71518.1"/>
    </source>
</evidence>
<keyword evidence="3" id="KW-1185">Reference proteome</keyword>
<gene>
    <name evidence="2" type="ORF">SCLAR_v1c12180</name>
</gene>
<protein>
    <submittedName>
        <fullName evidence="2">Uncharacterized protein</fullName>
    </submittedName>
</protein>
<dbReference type="Proteomes" id="UP000231179">
    <property type="component" value="Chromosome"/>
</dbReference>
<feature type="transmembrane region" description="Helical" evidence="1">
    <location>
        <begin position="52"/>
        <end position="74"/>
    </location>
</feature>
<dbReference type="RefSeq" id="WP_100255049.1">
    <property type="nucleotide sequence ID" value="NZ_CP024870.1"/>
</dbReference>
<evidence type="ECO:0000313" key="3">
    <source>
        <dbReference type="Proteomes" id="UP000231179"/>
    </source>
</evidence>
<evidence type="ECO:0000256" key="1">
    <source>
        <dbReference type="SAM" id="Phobius"/>
    </source>
</evidence>
<keyword evidence="1" id="KW-0472">Membrane</keyword>
<sequence>MKKIPKTKIEKIAITYNIIIIVIAYIIIAYGPPMIVQLMIDRQVPIEEIMNLILRVLPLISVIFIYSIVVTTILTINISRKRYEKMYYEDIMKWIEASVLINSSIIFIPSYMLNRKIVKNLDKNNAKQKPWYFLSHYHTKALDFVILNQLWLILLGLTILAIVIQSSLVVVNIVGYVILFLIFYIPFTVGLVVFLQKFKELTLMTEVKFNVLFTVLIFLIPIFGGVYLIVKVKQTANWLKFKAQQETPV</sequence>
<proteinExistence type="predicted"/>
<dbReference type="EMBL" id="CP024870">
    <property type="protein sequence ID" value="ATX71518.1"/>
    <property type="molecule type" value="Genomic_DNA"/>
</dbReference>
<accession>A0A2K8KIL1</accession>
<feature type="transmembrane region" description="Helical" evidence="1">
    <location>
        <begin position="144"/>
        <end position="164"/>
    </location>
</feature>
<dbReference type="AlphaFoldDB" id="A0A2K8KIL1"/>
<feature type="transmembrane region" description="Helical" evidence="1">
    <location>
        <begin position="207"/>
        <end position="230"/>
    </location>
</feature>
<keyword evidence="1" id="KW-0812">Transmembrane</keyword>
<feature type="transmembrane region" description="Helical" evidence="1">
    <location>
        <begin position="176"/>
        <end position="195"/>
    </location>
</feature>
<feature type="transmembrane region" description="Helical" evidence="1">
    <location>
        <begin position="94"/>
        <end position="113"/>
    </location>
</feature>